<proteinExistence type="predicted"/>
<accession>A0A5C6F0D2</accession>
<dbReference type="Proteomes" id="UP000318288">
    <property type="component" value="Unassembled WGS sequence"/>
</dbReference>
<feature type="transmembrane region" description="Helical" evidence="1">
    <location>
        <begin position="41"/>
        <end position="60"/>
    </location>
</feature>
<keyword evidence="3" id="KW-1185">Reference proteome</keyword>
<dbReference type="Pfam" id="PF10861">
    <property type="entry name" value="DUF2784"/>
    <property type="match status" value="1"/>
</dbReference>
<feature type="transmembrane region" description="Helical" evidence="1">
    <location>
        <begin position="6"/>
        <end position="29"/>
    </location>
</feature>
<feature type="transmembrane region" description="Helical" evidence="1">
    <location>
        <begin position="100"/>
        <end position="118"/>
    </location>
</feature>
<evidence type="ECO:0000313" key="2">
    <source>
        <dbReference type="EMBL" id="TWU54742.1"/>
    </source>
</evidence>
<name>A0A5C6F0D2_9BACT</name>
<keyword evidence="1" id="KW-0472">Membrane</keyword>
<dbReference type="EMBL" id="SJPW01000004">
    <property type="protein sequence ID" value="TWU54742.1"/>
    <property type="molecule type" value="Genomic_DNA"/>
</dbReference>
<evidence type="ECO:0000313" key="3">
    <source>
        <dbReference type="Proteomes" id="UP000318288"/>
    </source>
</evidence>
<dbReference type="InterPro" id="IPR021218">
    <property type="entry name" value="DUF2784"/>
</dbReference>
<gene>
    <name evidence="2" type="ORF">Poly51_34610</name>
</gene>
<sequence>MGSLDIVITAIVVIHASIIGLDFLGAIAVVTNRFHVARLRWWQCLYLSIVFVKSLSLLFIDACPLTIAENYCRSLGHVDTSYGGSFISHYLPRIPTEVDIVVTCLLMLTGLVAVLRVGHQQIATCLATSHARSVH</sequence>
<keyword evidence="1" id="KW-1133">Transmembrane helix</keyword>
<protein>
    <submittedName>
        <fullName evidence="2">Uncharacterized protein</fullName>
    </submittedName>
</protein>
<reference evidence="2 3" key="1">
    <citation type="submission" date="2019-02" db="EMBL/GenBank/DDBJ databases">
        <title>Deep-cultivation of Planctomycetes and their phenomic and genomic characterization uncovers novel biology.</title>
        <authorList>
            <person name="Wiegand S."/>
            <person name="Jogler M."/>
            <person name="Boedeker C."/>
            <person name="Pinto D."/>
            <person name="Vollmers J."/>
            <person name="Rivas-Marin E."/>
            <person name="Kohn T."/>
            <person name="Peeters S.H."/>
            <person name="Heuer A."/>
            <person name="Rast P."/>
            <person name="Oberbeckmann S."/>
            <person name="Bunk B."/>
            <person name="Jeske O."/>
            <person name="Meyerdierks A."/>
            <person name="Storesund J.E."/>
            <person name="Kallscheuer N."/>
            <person name="Luecker S."/>
            <person name="Lage O.M."/>
            <person name="Pohl T."/>
            <person name="Merkel B.J."/>
            <person name="Hornburger P."/>
            <person name="Mueller R.-W."/>
            <person name="Bruemmer F."/>
            <person name="Labrenz M."/>
            <person name="Spormann A.M."/>
            <person name="Op Den Camp H."/>
            <person name="Overmann J."/>
            <person name="Amann R."/>
            <person name="Jetten M.S.M."/>
            <person name="Mascher T."/>
            <person name="Medema M.H."/>
            <person name="Devos D.P."/>
            <person name="Kaster A.-K."/>
            <person name="Ovreas L."/>
            <person name="Rohde M."/>
            <person name="Galperin M.Y."/>
            <person name="Jogler C."/>
        </authorList>
    </citation>
    <scope>NUCLEOTIDE SEQUENCE [LARGE SCALE GENOMIC DNA]</scope>
    <source>
        <strain evidence="2 3">Poly51</strain>
    </source>
</reference>
<dbReference type="AlphaFoldDB" id="A0A5C6F0D2"/>
<evidence type="ECO:0000256" key="1">
    <source>
        <dbReference type="SAM" id="Phobius"/>
    </source>
</evidence>
<organism evidence="2 3">
    <name type="scientific">Rubripirellula tenax</name>
    <dbReference type="NCBI Taxonomy" id="2528015"/>
    <lineage>
        <taxon>Bacteria</taxon>
        <taxon>Pseudomonadati</taxon>
        <taxon>Planctomycetota</taxon>
        <taxon>Planctomycetia</taxon>
        <taxon>Pirellulales</taxon>
        <taxon>Pirellulaceae</taxon>
        <taxon>Rubripirellula</taxon>
    </lineage>
</organism>
<keyword evidence="1" id="KW-0812">Transmembrane</keyword>
<comment type="caution">
    <text evidence="2">The sequence shown here is derived from an EMBL/GenBank/DDBJ whole genome shotgun (WGS) entry which is preliminary data.</text>
</comment>